<feature type="region of interest" description="Disordered" evidence="1">
    <location>
        <begin position="28"/>
        <end position="197"/>
    </location>
</feature>
<proteinExistence type="predicted"/>
<feature type="compositionally biased region" description="Polar residues" evidence="1">
    <location>
        <begin position="170"/>
        <end position="188"/>
    </location>
</feature>
<sequence>MVSTTEQPVAAAAPAPIIKDVDQLKANLKEEKRARAEATAPETTATPAKATEGTLDPDASDAPDSERRKRRKMGENDDEDEILDGPLYVSNTEKTKLQEKVDQIIEPAKPVQKPTDNQPSKPEASDEAEKSKAAETTQLSKSTESIEAVGKTEPTILDEPAPLTEKATPAPSTENETGLESKDSSSTPVAAPEPGVA</sequence>
<evidence type="ECO:0000256" key="1">
    <source>
        <dbReference type="SAM" id="MobiDB-lite"/>
    </source>
</evidence>
<evidence type="ECO:0000313" key="2">
    <source>
        <dbReference type="EMBL" id="KAG0147768.1"/>
    </source>
</evidence>
<evidence type="ECO:0000313" key="3">
    <source>
        <dbReference type="Proteomes" id="UP000886653"/>
    </source>
</evidence>
<keyword evidence="3" id="KW-1185">Reference proteome</keyword>
<feature type="compositionally biased region" description="Basic and acidic residues" evidence="1">
    <location>
        <begin position="123"/>
        <end position="133"/>
    </location>
</feature>
<comment type="caution">
    <text evidence="2">The sequence shown here is derived from an EMBL/GenBank/DDBJ whole genome shotgun (WGS) entry which is preliminary data.</text>
</comment>
<dbReference type="EMBL" id="MU167244">
    <property type="protein sequence ID" value="KAG0147768.1"/>
    <property type="molecule type" value="Genomic_DNA"/>
</dbReference>
<feature type="compositionally biased region" description="Low complexity" evidence="1">
    <location>
        <begin position="37"/>
        <end position="52"/>
    </location>
</feature>
<accession>A0A9P6NPD5</accession>
<dbReference type="Proteomes" id="UP000886653">
    <property type="component" value="Unassembled WGS sequence"/>
</dbReference>
<name>A0A9P6NPD5_9BASI</name>
<feature type="compositionally biased region" description="Polar residues" evidence="1">
    <location>
        <begin position="136"/>
        <end position="145"/>
    </location>
</feature>
<protein>
    <submittedName>
        <fullName evidence="2">Uncharacterized protein</fullName>
    </submittedName>
</protein>
<feature type="compositionally biased region" description="Basic and acidic residues" evidence="1">
    <location>
        <begin position="93"/>
        <end position="103"/>
    </location>
</feature>
<dbReference type="AlphaFoldDB" id="A0A9P6NPD5"/>
<organism evidence="2 3">
    <name type="scientific">Cronartium quercuum f. sp. fusiforme G11</name>
    <dbReference type="NCBI Taxonomy" id="708437"/>
    <lineage>
        <taxon>Eukaryota</taxon>
        <taxon>Fungi</taxon>
        <taxon>Dikarya</taxon>
        <taxon>Basidiomycota</taxon>
        <taxon>Pucciniomycotina</taxon>
        <taxon>Pucciniomycetes</taxon>
        <taxon>Pucciniales</taxon>
        <taxon>Coleosporiaceae</taxon>
        <taxon>Cronartium</taxon>
    </lineage>
</organism>
<gene>
    <name evidence="2" type="ORF">CROQUDRAFT_655779</name>
</gene>
<reference evidence="2" key="1">
    <citation type="submission" date="2013-11" db="EMBL/GenBank/DDBJ databases">
        <title>Genome sequence of the fusiform rust pathogen reveals effectors for host alternation and coevolution with pine.</title>
        <authorList>
            <consortium name="DOE Joint Genome Institute"/>
            <person name="Smith K."/>
            <person name="Pendleton A."/>
            <person name="Kubisiak T."/>
            <person name="Anderson C."/>
            <person name="Salamov A."/>
            <person name="Aerts A."/>
            <person name="Riley R."/>
            <person name="Clum A."/>
            <person name="Lindquist E."/>
            <person name="Ence D."/>
            <person name="Campbell M."/>
            <person name="Kronenberg Z."/>
            <person name="Feau N."/>
            <person name="Dhillon B."/>
            <person name="Hamelin R."/>
            <person name="Burleigh J."/>
            <person name="Smith J."/>
            <person name="Yandell M."/>
            <person name="Nelson C."/>
            <person name="Grigoriev I."/>
            <person name="Davis J."/>
        </authorList>
    </citation>
    <scope>NUCLEOTIDE SEQUENCE</scope>
    <source>
        <strain evidence="2">G11</strain>
    </source>
</reference>